<feature type="compositionally biased region" description="Basic and acidic residues" evidence="1">
    <location>
        <begin position="509"/>
        <end position="527"/>
    </location>
</feature>
<sequence length="527" mass="59982">MVLCDVAKGNENLNPKQKLMSKVQAETCVRPSYEIMAFMAICAFQVQGCSDDILDEATRHHLFTDTFCRVCWVVLPFESQRMSHYEGKRHARNVYLYVQMHSRMDERMRHDKKKEIMDCANFQMDGTRIVENNYCNLCNMILISPVVASSHLQGKIHAKKLRQLAEKKALMEAQSVQPVAVPSETEVPSTSLTASLDLSYCNLCCVPFTNVLSAQQHYAGKKHGRNVARKKLMEELGIKPVPRESRTNGSFFSVIGFGRYTCPVCNVVLITIDEYQSHMQGKKHKTSLCRAMKIHRVTKCSKKTYYSLQGHKATCLEERMDLRIAEEFQEVKPSSSKCEQNQHSSFFSETLAPANTGKETLPSCSSAHERAPENTASCQRGTARCVEGQASGGAAVVDESFGLSAVESKEYCKLVLAETFSISYREEQSLQIKYTEEKKYVSEEFECKKEDSALKRKEDSDGAHLENENEKQKRIKLDVASVDEKKPRRYKGGRRKRRPAKKQKQSRRCTTEKKMPQIKVKTENELL</sequence>
<dbReference type="SMART" id="SM00451">
    <property type="entry name" value="ZnF_U1"/>
    <property type="match status" value="4"/>
</dbReference>
<dbReference type="OrthoDB" id="1925236at2759"/>
<dbReference type="Pfam" id="PF12874">
    <property type="entry name" value="zf-met"/>
    <property type="match status" value="4"/>
</dbReference>
<dbReference type="PANTHER" id="PTHR46742">
    <property type="entry name" value="LYSINE-RICH COILED-COIL PROTEIN 1"/>
    <property type="match status" value="1"/>
</dbReference>
<dbReference type="Gene3D" id="3.30.160.60">
    <property type="entry name" value="Classic Zinc Finger"/>
    <property type="match status" value="4"/>
</dbReference>
<proteinExistence type="predicted"/>
<organism evidence="4 5">
    <name type="scientific">Callipepla squamata</name>
    <name type="common">Scaled quail</name>
    <dbReference type="NCBI Taxonomy" id="9009"/>
    <lineage>
        <taxon>Eukaryota</taxon>
        <taxon>Metazoa</taxon>
        <taxon>Chordata</taxon>
        <taxon>Craniata</taxon>
        <taxon>Vertebrata</taxon>
        <taxon>Euteleostomi</taxon>
        <taxon>Archelosauria</taxon>
        <taxon>Archosauria</taxon>
        <taxon>Dinosauria</taxon>
        <taxon>Saurischia</taxon>
        <taxon>Theropoda</taxon>
        <taxon>Coelurosauria</taxon>
        <taxon>Aves</taxon>
        <taxon>Neognathae</taxon>
        <taxon>Galloanserae</taxon>
        <taxon>Galliformes</taxon>
        <taxon>Odontophoridae</taxon>
        <taxon>Callipepla</taxon>
    </lineage>
</organism>
<dbReference type="SUPFAM" id="SSF57667">
    <property type="entry name" value="beta-beta-alpha zinc fingers"/>
    <property type="match status" value="4"/>
</dbReference>
<dbReference type="STRING" id="9009.A0A226MVV7"/>
<gene>
    <name evidence="4" type="ORF">ASZ78_016885</name>
</gene>
<evidence type="ECO:0000259" key="2">
    <source>
        <dbReference type="SMART" id="SM00355"/>
    </source>
</evidence>
<feature type="compositionally biased region" description="Basic residues" evidence="1">
    <location>
        <begin position="487"/>
        <end position="507"/>
    </location>
</feature>
<feature type="domain" description="C2H2-type" evidence="2">
    <location>
        <begin position="133"/>
        <end position="157"/>
    </location>
</feature>
<dbReference type="Proteomes" id="UP000198323">
    <property type="component" value="Unassembled WGS sequence"/>
</dbReference>
<dbReference type="InterPro" id="IPR013087">
    <property type="entry name" value="Znf_C2H2_type"/>
</dbReference>
<feature type="domain" description="C2H2-type" evidence="2">
    <location>
        <begin position="260"/>
        <end position="284"/>
    </location>
</feature>
<feature type="domain" description="U1-type" evidence="3">
    <location>
        <begin position="63"/>
        <end position="97"/>
    </location>
</feature>
<evidence type="ECO:0000259" key="3">
    <source>
        <dbReference type="SMART" id="SM00451"/>
    </source>
</evidence>
<dbReference type="SMART" id="SM00355">
    <property type="entry name" value="ZnF_C2H2"/>
    <property type="match status" value="4"/>
</dbReference>
<dbReference type="EMBL" id="MCFN01000403">
    <property type="protein sequence ID" value="OXB59250.1"/>
    <property type="molecule type" value="Genomic_DNA"/>
</dbReference>
<evidence type="ECO:0000313" key="5">
    <source>
        <dbReference type="Proteomes" id="UP000198323"/>
    </source>
</evidence>
<dbReference type="GO" id="GO:0008270">
    <property type="term" value="F:zinc ion binding"/>
    <property type="evidence" value="ECO:0007669"/>
    <property type="project" value="InterPro"/>
</dbReference>
<evidence type="ECO:0000256" key="1">
    <source>
        <dbReference type="SAM" id="MobiDB-lite"/>
    </source>
</evidence>
<name>A0A226MVV7_CALSU</name>
<dbReference type="InterPro" id="IPR036236">
    <property type="entry name" value="Znf_C2H2_sf"/>
</dbReference>
<comment type="caution">
    <text evidence="4">The sequence shown here is derived from an EMBL/GenBank/DDBJ whole genome shotgun (WGS) entry which is preliminary data.</text>
</comment>
<dbReference type="GO" id="GO:0003676">
    <property type="term" value="F:nucleic acid binding"/>
    <property type="evidence" value="ECO:0007669"/>
    <property type="project" value="InterPro"/>
</dbReference>
<dbReference type="InterPro" id="IPR003604">
    <property type="entry name" value="Matrin/U1-like-C_Znf_C2H2"/>
</dbReference>
<evidence type="ECO:0008006" key="6">
    <source>
        <dbReference type="Google" id="ProtNLM"/>
    </source>
</evidence>
<reference evidence="4 5" key="1">
    <citation type="submission" date="2016-07" db="EMBL/GenBank/DDBJ databases">
        <title>Disparate Historic Effective Population Sizes Predicted by Modern Levels of Genome Diversity for the Scaled Quail (Callipepla squamata) and the Northern Bobwhite (Colinus virginianus): Inferences from First and Second Generation Draft Genome Assemblies for Sympatric New World Quail.</title>
        <authorList>
            <person name="Oldeschulte D.L."/>
            <person name="Halley Y.A."/>
            <person name="Bhattarai E.K."/>
            <person name="Brashear W.A."/>
            <person name="Hill J."/>
            <person name="Metz R.P."/>
            <person name="Johnson C.D."/>
            <person name="Rollins D."/>
            <person name="Peterson M.J."/>
            <person name="Bickhart D.M."/>
            <person name="Decker J.E."/>
            <person name="Seabury C.M."/>
        </authorList>
    </citation>
    <scope>NUCLEOTIDE SEQUENCE [LARGE SCALE GENOMIC DNA]</scope>
    <source>
        <strain evidence="4 5">Texas</strain>
        <tissue evidence="4">Leg muscle</tissue>
    </source>
</reference>
<accession>A0A226MVV7</accession>
<evidence type="ECO:0000313" key="4">
    <source>
        <dbReference type="EMBL" id="OXB59250.1"/>
    </source>
</evidence>
<feature type="domain" description="C2H2-type" evidence="2">
    <location>
        <begin position="66"/>
        <end position="90"/>
    </location>
</feature>
<feature type="compositionally biased region" description="Basic and acidic residues" evidence="1">
    <location>
        <begin position="451"/>
        <end position="486"/>
    </location>
</feature>
<dbReference type="AlphaFoldDB" id="A0A226MVV7"/>
<keyword evidence="5" id="KW-1185">Reference proteome</keyword>
<feature type="domain" description="U1-type" evidence="3">
    <location>
        <begin position="196"/>
        <end position="230"/>
    </location>
</feature>
<feature type="domain" description="U1-type" evidence="3">
    <location>
        <begin position="130"/>
        <end position="164"/>
    </location>
</feature>
<feature type="region of interest" description="Disordered" evidence="1">
    <location>
        <begin position="451"/>
        <end position="527"/>
    </location>
</feature>
<protein>
    <recommendedName>
        <fullName evidence="6">Matrin-type domain-containing protein</fullName>
    </recommendedName>
</protein>
<dbReference type="PANTHER" id="PTHR46742:SF2">
    <property type="entry name" value="ZINC FINGER MATRIN-TYPE PROTEIN 1"/>
    <property type="match status" value="1"/>
</dbReference>
<feature type="domain" description="C2H2-type" evidence="2">
    <location>
        <begin position="199"/>
        <end position="223"/>
    </location>
</feature>
<feature type="domain" description="U1-type" evidence="3">
    <location>
        <begin position="257"/>
        <end position="291"/>
    </location>
</feature>